<dbReference type="InterPro" id="IPR050623">
    <property type="entry name" value="Glucan_succinyl_AcylTrfase"/>
</dbReference>
<accession>A0ABT6JRY6</accession>
<comment type="caution">
    <text evidence="3">The sequence shown here is derived from an EMBL/GenBank/DDBJ whole genome shotgun (WGS) entry which is preliminary data.</text>
</comment>
<reference evidence="3 4" key="1">
    <citation type="submission" date="2023-04" db="EMBL/GenBank/DDBJ databases">
        <title>Luteimonas sp. M1R5S59.</title>
        <authorList>
            <person name="Sun J.-Q."/>
        </authorList>
    </citation>
    <scope>NUCLEOTIDE SEQUENCE [LARGE SCALE GENOMIC DNA]</scope>
    <source>
        <strain evidence="3 4">M1R5S59</strain>
    </source>
</reference>
<feature type="transmembrane region" description="Helical" evidence="1">
    <location>
        <begin position="362"/>
        <end position="381"/>
    </location>
</feature>
<dbReference type="Proteomes" id="UP001156873">
    <property type="component" value="Unassembled WGS sequence"/>
</dbReference>
<keyword evidence="3" id="KW-0012">Acyltransferase</keyword>
<keyword evidence="3" id="KW-0808">Transferase</keyword>
<keyword evidence="1" id="KW-0472">Membrane</keyword>
<proteinExistence type="predicted"/>
<sequence length="403" mass="43426">MSRRPIPVPVLPVGAGAMQADAQASARESAVQGARLHELDAMRSVLMLLGVVLHASNPYGLEGRWLVADPGRSATLEALSDAIHLFRMPAFFLVAGYFSMLLLGRQATGSFLRERMRRLLLPTLAVLLSLNLVQVWMLAPPAPAGGFVQGALLPALLRGDWLGHLWFLVDLALYCLVLAALRPWVATPIRGRGLAWLARPQALALAIGTAALVPLATMAAAHALPILARELGGLVNPEELLDHAPFFAMGILLQRDPALLRRFTMPGAGTWWCGGIAWGLVLALPTPAGPAATAVAVVAHALLAWCAVRLLFAGFTRWAGGPSRTFGYLSDASYSIYLFHHVWVVVVAGMLLPAPWPPLGKFTVVLVAASVLSLAMHHVLVRPHPRMRWLFNGRALPRGWPSR</sequence>
<dbReference type="EMBL" id="JARXRO010000013">
    <property type="protein sequence ID" value="MDH5833357.1"/>
    <property type="molecule type" value="Genomic_DNA"/>
</dbReference>
<evidence type="ECO:0000313" key="4">
    <source>
        <dbReference type="Proteomes" id="UP001156873"/>
    </source>
</evidence>
<keyword evidence="4" id="KW-1185">Reference proteome</keyword>
<feature type="domain" description="Acyltransferase 3" evidence="2">
    <location>
        <begin position="37"/>
        <end position="376"/>
    </location>
</feature>
<dbReference type="RefSeq" id="WP_280577590.1">
    <property type="nucleotide sequence ID" value="NZ_JARXRO010000013.1"/>
</dbReference>
<evidence type="ECO:0000256" key="1">
    <source>
        <dbReference type="SAM" id="Phobius"/>
    </source>
</evidence>
<name>A0ABT6JRY6_9GAMM</name>
<feature type="transmembrane region" description="Helical" evidence="1">
    <location>
        <begin position="45"/>
        <end position="62"/>
    </location>
</feature>
<dbReference type="PANTHER" id="PTHR36927:SF1">
    <property type="entry name" value="MDO-LIKE PROTEIN"/>
    <property type="match status" value="1"/>
</dbReference>
<feature type="transmembrane region" description="Helical" evidence="1">
    <location>
        <begin position="119"/>
        <end position="139"/>
    </location>
</feature>
<feature type="transmembrane region" description="Helical" evidence="1">
    <location>
        <begin position="202"/>
        <end position="228"/>
    </location>
</feature>
<organism evidence="3 4">
    <name type="scientific">Luteimonas kalidii</name>
    <dbReference type="NCBI Taxonomy" id="3042025"/>
    <lineage>
        <taxon>Bacteria</taxon>
        <taxon>Pseudomonadati</taxon>
        <taxon>Pseudomonadota</taxon>
        <taxon>Gammaproteobacteria</taxon>
        <taxon>Lysobacterales</taxon>
        <taxon>Lysobacteraceae</taxon>
        <taxon>Luteimonas</taxon>
    </lineage>
</organism>
<evidence type="ECO:0000313" key="3">
    <source>
        <dbReference type="EMBL" id="MDH5833357.1"/>
    </source>
</evidence>
<feature type="transmembrane region" description="Helical" evidence="1">
    <location>
        <begin position="82"/>
        <end position="103"/>
    </location>
</feature>
<dbReference type="InterPro" id="IPR002656">
    <property type="entry name" value="Acyl_transf_3_dom"/>
</dbReference>
<feature type="transmembrane region" description="Helical" evidence="1">
    <location>
        <begin position="291"/>
        <end position="315"/>
    </location>
</feature>
<protein>
    <submittedName>
        <fullName evidence="3">Acyltransferase family protein</fullName>
    </submittedName>
</protein>
<keyword evidence="1" id="KW-1133">Transmembrane helix</keyword>
<evidence type="ECO:0000259" key="2">
    <source>
        <dbReference type="Pfam" id="PF01757"/>
    </source>
</evidence>
<feature type="transmembrane region" description="Helical" evidence="1">
    <location>
        <begin position="161"/>
        <end position="181"/>
    </location>
</feature>
<gene>
    <name evidence="3" type="ORF">QFW81_05385</name>
</gene>
<feature type="transmembrane region" description="Helical" evidence="1">
    <location>
        <begin position="336"/>
        <end position="356"/>
    </location>
</feature>
<dbReference type="Pfam" id="PF01757">
    <property type="entry name" value="Acyl_transf_3"/>
    <property type="match status" value="1"/>
</dbReference>
<dbReference type="GO" id="GO:0016746">
    <property type="term" value="F:acyltransferase activity"/>
    <property type="evidence" value="ECO:0007669"/>
    <property type="project" value="UniProtKB-KW"/>
</dbReference>
<dbReference type="PANTHER" id="PTHR36927">
    <property type="entry name" value="BLR4337 PROTEIN"/>
    <property type="match status" value="1"/>
</dbReference>
<keyword evidence="1" id="KW-0812">Transmembrane</keyword>